<dbReference type="SUPFAM" id="SSF81593">
    <property type="entry name" value="Nucleotidyltransferase substrate binding subunit/domain"/>
    <property type="match status" value="1"/>
</dbReference>
<proteinExistence type="predicted"/>
<keyword evidence="2" id="KW-1185">Reference proteome</keyword>
<dbReference type="Proteomes" id="UP000190989">
    <property type="component" value="Unassembled WGS sequence"/>
</dbReference>
<organism evidence="1 2">
    <name type="scientific">Novosphingobium mathurense</name>
    <dbReference type="NCBI Taxonomy" id="428990"/>
    <lineage>
        <taxon>Bacteria</taxon>
        <taxon>Pseudomonadati</taxon>
        <taxon>Pseudomonadota</taxon>
        <taxon>Alphaproteobacteria</taxon>
        <taxon>Sphingomonadales</taxon>
        <taxon>Sphingomonadaceae</taxon>
        <taxon>Novosphingobium</taxon>
    </lineage>
</organism>
<name>A0A1U6IQE1_9SPHN</name>
<evidence type="ECO:0000313" key="2">
    <source>
        <dbReference type="Proteomes" id="UP000190989"/>
    </source>
</evidence>
<dbReference type="Gene3D" id="1.20.120.330">
    <property type="entry name" value="Nucleotidyltransferases domain 2"/>
    <property type="match status" value="1"/>
</dbReference>
<dbReference type="GO" id="GO:0016740">
    <property type="term" value="F:transferase activity"/>
    <property type="evidence" value="ECO:0007669"/>
    <property type="project" value="UniProtKB-KW"/>
</dbReference>
<evidence type="ECO:0000313" key="1">
    <source>
        <dbReference type="EMBL" id="SLK10259.1"/>
    </source>
</evidence>
<dbReference type="NCBIfam" id="TIGR01987">
    <property type="entry name" value="HI0074"/>
    <property type="match status" value="1"/>
</dbReference>
<accession>A0A1U6IQE1</accession>
<gene>
    <name evidence="1" type="ORF">SAMN06295987_11130</name>
</gene>
<dbReference type="Pfam" id="PF08780">
    <property type="entry name" value="NTase_sub_bind"/>
    <property type="match status" value="1"/>
</dbReference>
<protein>
    <submittedName>
        <fullName evidence="1">Nucleotidyltransferase substrate binding protein, HI0074 family</fullName>
    </submittedName>
</protein>
<dbReference type="EMBL" id="FVZE01000011">
    <property type="protein sequence ID" value="SLK10259.1"/>
    <property type="molecule type" value="Genomic_DNA"/>
</dbReference>
<dbReference type="RefSeq" id="WP_245829447.1">
    <property type="nucleotide sequence ID" value="NZ_FVZE01000011.1"/>
</dbReference>
<keyword evidence="1" id="KW-0808">Transferase</keyword>
<dbReference type="InterPro" id="IPR010235">
    <property type="entry name" value="HepT"/>
</dbReference>
<dbReference type="STRING" id="428990.SAMN06295987_11130"/>
<dbReference type="AlphaFoldDB" id="A0A1U6IQE1"/>
<sequence>MLAALARSVTLVLTMPLDFSSLAHAVSRLEEGLTRYLSDTSDAQIRDGLIQRFEFTYDLSHKMLRRALEAAAANPEEVERMSFPELIRTGAELGLVAGNWPDWRTYREIRKITSHTYDEATALQVAQAIPCFLDEARALLGRLQNRPTA</sequence>
<reference evidence="2" key="1">
    <citation type="submission" date="2017-02" db="EMBL/GenBank/DDBJ databases">
        <authorList>
            <person name="Varghese N."/>
            <person name="Submissions S."/>
        </authorList>
    </citation>
    <scope>NUCLEOTIDE SEQUENCE [LARGE SCALE GENOMIC DNA]</scope>
    <source>
        <strain evidence="2">SM117</strain>
    </source>
</reference>